<dbReference type="Proteomes" id="UP000087766">
    <property type="component" value="Chromosome 4"/>
</dbReference>
<name>A0A1S3TSH5_VIGRR</name>
<reference evidence="1" key="1">
    <citation type="journal article" date="2014" name="Nat. Commun.">
        <title>Genome sequence of mungbean and insights into evolution within Vigna species.</title>
        <authorList>
            <person name="Kang Y.J."/>
            <person name="Kim S.K."/>
            <person name="Kim M.Y."/>
            <person name="Lestari P."/>
            <person name="Kim K.H."/>
            <person name="Ha B.K."/>
            <person name="Jun T.H."/>
            <person name="Hwang W.J."/>
            <person name="Lee T."/>
            <person name="Lee J."/>
            <person name="Shim S."/>
            <person name="Yoon M.Y."/>
            <person name="Jang Y.E."/>
            <person name="Han K.S."/>
            <person name="Taeprayoon P."/>
            <person name="Yoon N."/>
            <person name="Somta P."/>
            <person name="Tanya P."/>
            <person name="Kim K.S."/>
            <person name="Gwag J.G."/>
            <person name="Moon J.K."/>
            <person name="Lee Y.H."/>
            <person name="Park B.S."/>
            <person name="Bombarely A."/>
            <person name="Doyle J.J."/>
            <person name="Jackson S.A."/>
            <person name="Schafleitner R."/>
            <person name="Srinives P."/>
            <person name="Varshney R.K."/>
            <person name="Lee S.H."/>
        </authorList>
    </citation>
    <scope>NUCLEOTIDE SEQUENCE [LARGE SCALE GENOMIC DNA]</scope>
    <source>
        <strain evidence="1">cv. VC1973A</strain>
    </source>
</reference>
<dbReference type="KEGG" id="vra:106758252"/>
<dbReference type="STRING" id="3916.A0A1S3TSH5"/>
<evidence type="ECO:0000313" key="2">
    <source>
        <dbReference type="RefSeq" id="XP_014496677.1"/>
    </source>
</evidence>
<dbReference type="PANTHER" id="PTHR31973">
    <property type="entry name" value="POLYPROTEIN, PUTATIVE-RELATED"/>
    <property type="match status" value="1"/>
</dbReference>
<gene>
    <name evidence="2" type="primary">LOC106758252</name>
</gene>
<dbReference type="GeneID" id="106758252"/>
<keyword evidence="1" id="KW-1185">Reference proteome</keyword>
<organism evidence="1 2">
    <name type="scientific">Vigna radiata var. radiata</name>
    <name type="common">Mung bean</name>
    <name type="synonym">Phaseolus aureus</name>
    <dbReference type="NCBI Taxonomy" id="3916"/>
    <lineage>
        <taxon>Eukaryota</taxon>
        <taxon>Viridiplantae</taxon>
        <taxon>Streptophyta</taxon>
        <taxon>Embryophyta</taxon>
        <taxon>Tracheophyta</taxon>
        <taxon>Spermatophyta</taxon>
        <taxon>Magnoliopsida</taxon>
        <taxon>eudicotyledons</taxon>
        <taxon>Gunneridae</taxon>
        <taxon>Pentapetalae</taxon>
        <taxon>rosids</taxon>
        <taxon>fabids</taxon>
        <taxon>Fabales</taxon>
        <taxon>Fabaceae</taxon>
        <taxon>Papilionoideae</taxon>
        <taxon>50 kb inversion clade</taxon>
        <taxon>NPAAA clade</taxon>
        <taxon>indigoferoid/millettioid clade</taxon>
        <taxon>Phaseoleae</taxon>
        <taxon>Vigna</taxon>
    </lineage>
</organism>
<protein>
    <submittedName>
        <fullName evidence="2">Uncharacterized protein LOC106758252</fullName>
    </submittedName>
</protein>
<accession>A0A1S3TSH5</accession>
<evidence type="ECO:0000313" key="1">
    <source>
        <dbReference type="Proteomes" id="UP000087766"/>
    </source>
</evidence>
<dbReference type="PANTHER" id="PTHR31973:SF187">
    <property type="entry name" value="MUTATOR TRANSPOSASE MUDRA PROTEIN"/>
    <property type="match status" value="1"/>
</dbReference>
<dbReference type="RefSeq" id="XP_014496677.1">
    <property type="nucleotide sequence ID" value="XM_014641191.1"/>
</dbReference>
<sequence length="263" mass="30704">MSGQQKGLMQVIQEVVPRVDQRFCVRHLCANFRKKFPGKQLKCLMWKATSATHPQAWELEMRNINQLNNEAFKYLLKIPPRHWSRSRFSTIPQCDTLVNMSEAFNSVLVHTRSKPIISMLEDIRLYLMKRWARSGLSVAYHVATFGCYEIPKSTPEDFIPCCFRKTTYEETYCSIVYPINGKNMWEITPYVDVLPPPKRILPGRPKKKRRLEQWELVNDDKRMRKGGIKKRCGKCKQLGHNRTSCTQSTEPMMSSTIEDEVAL</sequence>
<proteinExistence type="predicted"/>
<dbReference type="OrthoDB" id="1418370at2759"/>
<dbReference type="AlphaFoldDB" id="A0A1S3TSH5"/>
<reference evidence="2" key="2">
    <citation type="submission" date="2025-08" db="UniProtKB">
        <authorList>
            <consortium name="RefSeq"/>
        </authorList>
    </citation>
    <scope>IDENTIFICATION</scope>
    <source>
        <tissue evidence="2">Leaf</tissue>
    </source>
</reference>